<keyword evidence="1" id="KW-0472">Membrane</keyword>
<dbReference type="AlphaFoldDB" id="A0A6N7XDD8"/>
<feature type="transmembrane region" description="Helical" evidence="1">
    <location>
        <begin position="82"/>
        <end position="101"/>
    </location>
</feature>
<feature type="transmembrane region" description="Helical" evidence="1">
    <location>
        <begin position="31"/>
        <end position="51"/>
    </location>
</feature>
<comment type="caution">
    <text evidence="2">The sequence shown here is derived from an EMBL/GenBank/DDBJ whole genome shotgun (WGS) entry which is preliminary data.</text>
</comment>
<feature type="transmembrane region" description="Helical" evidence="1">
    <location>
        <begin position="58"/>
        <end position="76"/>
    </location>
</feature>
<protein>
    <recommendedName>
        <fullName evidence="4">Exosortase</fullName>
    </recommendedName>
</protein>
<keyword evidence="1" id="KW-0812">Transmembrane</keyword>
<accession>A0A6N7XDD8</accession>
<gene>
    <name evidence="2" type="ORF">FYJ71_06970</name>
</gene>
<evidence type="ECO:0000313" key="2">
    <source>
        <dbReference type="EMBL" id="MST62706.1"/>
    </source>
</evidence>
<sequence length="106" mass="12026">MKKLRDMSVFLIANIFVFYVLPLLIQDTGSAMFILLIVIPVVCFILSLIYGIVKSFDFIYTLMVMLIFASTLFIFYNESAAIYILIYGIISLIGSFIGGLFSKKKK</sequence>
<proteinExistence type="predicted"/>
<dbReference type="EMBL" id="VUNE01000003">
    <property type="protein sequence ID" value="MST62706.1"/>
    <property type="molecule type" value="Genomic_DNA"/>
</dbReference>
<reference evidence="2 3" key="1">
    <citation type="submission" date="2019-08" db="EMBL/GenBank/DDBJ databases">
        <title>In-depth cultivation of the pig gut microbiome towards novel bacterial diversity and tailored functional studies.</title>
        <authorList>
            <person name="Wylensek D."/>
            <person name="Hitch T.C.A."/>
            <person name="Clavel T."/>
        </authorList>
    </citation>
    <scope>NUCLEOTIDE SEQUENCE [LARGE SCALE GENOMIC DNA]</scope>
    <source>
        <strain evidence="2 3">WCA-SAB-591-4A-A</strain>
    </source>
</reference>
<evidence type="ECO:0000313" key="3">
    <source>
        <dbReference type="Proteomes" id="UP000440713"/>
    </source>
</evidence>
<keyword evidence="1" id="KW-1133">Transmembrane helix</keyword>
<feature type="transmembrane region" description="Helical" evidence="1">
    <location>
        <begin position="7"/>
        <end position="25"/>
    </location>
</feature>
<dbReference type="Proteomes" id="UP000440713">
    <property type="component" value="Unassembled WGS sequence"/>
</dbReference>
<name>A0A6N7XDD8_9FIRM</name>
<organism evidence="2 3">
    <name type="scientific">Peptostreptococcus porci</name>
    <dbReference type="NCBI Taxonomy" id="2652282"/>
    <lineage>
        <taxon>Bacteria</taxon>
        <taxon>Bacillati</taxon>
        <taxon>Bacillota</taxon>
        <taxon>Clostridia</taxon>
        <taxon>Peptostreptococcales</taxon>
        <taxon>Peptostreptococcaceae</taxon>
        <taxon>Peptostreptococcus</taxon>
    </lineage>
</organism>
<dbReference type="RefSeq" id="WP_154538069.1">
    <property type="nucleotide sequence ID" value="NZ_JAQYHJ010000038.1"/>
</dbReference>
<evidence type="ECO:0008006" key="4">
    <source>
        <dbReference type="Google" id="ProtNLM"/>
    </source>
</evidence>
<evidence type="ECO:0000256" key="1">
    <source>
        <dbReference type="SAM" id="Phobius"/>
    </source>
</evidence>
<keyword evidence="3" id="KW-1185">Reference proteome</keyword>